<evidence type="ECO:0000313" key="1">
    <source>
        <dbReference type="EMBL" id="AFJ01359.1"/>
    </source>
</evidence>
<dbReference type="EMBL" id="CP003380">
    <property type="protein sequence ID" value="AFJ01359.1"/>
    <property type="molecule type" value="Genomic_DNA"/>
</dbReference>
<dbReference type="KEGG" id="mec:Q7C_178"/>
<dbReference type="AlphaFoldDB" id="I1YEL6"/>
<evidence type="ECO:0000313" key="2">
    <source>
        <dbReference type="Proteomes" id="UP000009145"/>
    </source>
</evidence>
<proteinExistence type="predicted"/>
<accession>I1YEL6</accession>
<keyword evidence="2" id="KW-1185">Reference proteome</keyword>
<protein>
    <submittedName>
        <fullName evidence="1">Uncharacterized protein</fullName>
    </submittedName>
</protein>
<reference evidence="1 2" key="1">
    <citation type="journal article" date="2012" name="J. Bacteriol.">
        <title>Complete genome sequences of Methylophaga sp. strain JAM1 and Methylophaga sp. strain JAM7.</title>
        <authorList>
            <person name="Villeneuve C."/>
            <person name="Martineau C."/>
            <person name="Mauffrey F."/>
            <person name="Villemur R."/>
        </authorList>
    </citation>
    <scope>NUCLEOTIDE SEQUENCE [LARGE SCALE GENOMIC DNA]</scope>
    <source>
        <strain evidence="1 2">JAM7</strain>
    </source>
</reference>
<dbReference type="CDD" id="cd22257">
    <property type="entry name" value="AcrIF6-like"/>
    <property type="match status" value="1"/>
</dbReference>
<sequence length="85" mass="9360">MISTALKQADSIEQVVQIIDNGGTAQHGPEEIAGQYAYLVMLHQKTVDKQAVKKPLDDLMSQGAMFDYDLALQQAENLLLNLVET</sequence>
<dbReference type="STRING" id="754477.Q7C_178"/>
<organism evidence="1 2">
    <name type="scientific">Methylophaga frappieri (strain ATCC BAA-2434 / DSM 25690 / JAM7)</name>
    <dbReference type="NCBI Taxonomy" id="754477"/>
    <lineage>
        <taxon>Bacteria</taxon>
        <taxon>Pseudomonadati</taxon>
        <taxon>Pseudomonadota</taxon>
        <taxon>Gammaproteobacteria</taxon>
        <taxon>Thiotrichales</taxon>
        <taxon>Piscirickettsiaceae</taxon>
        <taxon>Methylophaga</taxon>
    </lineage>
</organism>
<dbReference type="Proteomes" id="UP000009145">
    <property type="component" value="Chromosome"/>
</dbReference>
<name>I1YEL6_METFJ</name>
<dbReference type="PATRIC" id="fig|754477.3.peg.178"/>
<dbReference type="OrthoDB" id="5609334at2"/>
<dbReference type="HOGENOM" id="CLU_2508887_0_0_6"/>
<gene>
    <name evidence="1" type="ordered locus">Q7C_178</name>
</gene>
<dbReference type="RefSeq" id="WP_014702809.1">
    <property type="nucleotide sequence ID" value="NC_017856.1"/>
</dbReference>